<dbReference type="InterPro" id="IPR013783">
    <property type="entry name" value="Ig-like_fold"/>
</dbReference>
<keyword evidence="3" id="KW-1185">Reference proteome</keyword>
<accession>A0ABP7R6H4</accession>
<proteinExistence type="predicted"/>
<comment type="caution">
    <text evidence="2">The sequence shown here is derived from an EMBL/GenBank/DDBJ whole genome shotgun (WGS) entry which is preliminary data.</text>
</comment>
<evidence type="ECO:0000313" key="3">
    <source>
        <dbReference type="Proteomes" id="UP001501556"/>
    </source>
</evidence>
<dbReference type="EMBL" id="BAABDI010000057">
    <property type="protein sequence ID" value="GAA3993287.1"/>
    <property type="molecule type" value="Genomic_DNA"/>
</dbReference>
<protein>
    <recommendedName>
        <fullName evidence="1">Secretion system C-terminal sorting domain-containing protein</fullName>
    </recommendedName>
</protein>
<dbReference type="Pfam" id="PF18962">
    <property type="entry name" value="Por_Secre_tail"/>
    <property type="match status" value="1"/>
</dbReference>
<evidence type="ECO:0000313" key="2">
    <source>
        <dbReference type="EMBL" id="GAA3993287.1"/>
    </source>
</evidence>
<reference evidence="3" key="1">
    <citation type="journal article" date="2019" name="Int. J. Syst. Evol. Microbiol.">
        <title>The Global Catalogue of Microorganisms (GCM) 10K type strain sequencing project: providing services to taxonomists for standard genome sequencing and annotation.</title>
        <authorList>
            <consortium name="The Broad Institute Genomics Platform"/>
            <consortium name="The Broad Institute Genome Sequencing Center for Infectious Disease"/>
            <person name="Wu L."/>
            <person name="Ma J."/>
        </authorList>
    </citation>
    <scope>NUCLEOTIDE SEQUENCE [LARGE SCALE GENOMIC DNA]</scope>
    <source>
        <strain evidence="3">JCM 17217</strain>
    </source>
</reference>
<name>A0ABP7R6H4_9BACT</name>
<dbReference type="NCBIfam" id="TIGR04183">
    <property type="entry name" value="Por_Secre_tail"/>
    <property type="match status" value="1"/>
</dbReference>
<feature type="domain" description="Secretion system C-terminal sorting" evidence="1">
    <location>
        <begin position="430"/>
        <end position="497"/>
    </location>
</feature>
<dbReference type="RefSeq" id="WP_345127661.1">
    <property type="nucleotide sequence ID" value="NZ_BAABDI010000057.1"/>
</dbReference>
<gene>
    <name evidence="2" type="ORF">GCM10022407_41920</name>
</gene>
<dbReference type="InterPro" id="IPR026444">
    <property type="entry name" value="Secre_tail"/>
</dbReference>
<evidence type="ECO:0000259" key="1">
    <source>
        <dbReference type="Pfam" id="PF18962"/>
    </source>
</evidence>
<sequence>MNRYLKSFEPPKVALALLLVCGATAPHTSQGQALYNGAGGLVALTDSVRYVRGDVENAGEFNLTTAAGSTSNRLFIDEGNLLNTATGKWLAGHSTVVLMGMTPHVLSMNGATLYHLRLDNPAGTTLGSDATVAAGLRLATGNLTTTAAFSLRLAAGATVLSPGPAGAEDDHHCVRGSLVQQQAVRGTEAVDFGNMGFVLKPQGQALTLTVDRRSGLNQLNYSYAQSPDFAGKRSIDRIWRLGTADGQRPAQPVSLALTWLPDNDHGLDFGSGLAQVWRSTNQGLSWVKTGEPQPAPGRSVTVATAELNAWYTVSLSGSKTTAPANQTLFAGTARQADAVLTWSTTTRPSNGWYVIERSTDEQRWREISRQPIASQRWSPAASTAVDKNVGSIATTLYYRLRQLDTDGNTQFSSRLTLHFAGPPVFKLEAYPVPLQEYLTLDLMTSGTGAVQIELYDMTGRLMISRQETVAAGASRFQLDVRALATGVYTLRARQGDQFFTRMLKRD</sequence>
<organism evidence="2 3">
    <name type="scientific">Hymenobacter antarcticus</name>
    <dbReference type="NCBI Taxonomy" id="486270"/>
    <lineage>
        <taxon>Bacteria</taxon>
        <taxon>Pseudomonadati</taxon>
        <taxon>Bacteroidota</taxon>
        <taxon>Cytophagia</taxon>
        <taxon>Cytophagales</taxon>
        <taxon>Hymenobacteraceae</taxon>
        <taxon>Hymenobacter</taxon>
    </lineage>
</organism>
<dbReference type="Proteomes" id="UP001501556">
    <property type="component" value="Unassembled WGS sequence"/>
</dbReference>
<dbReference type="Gene3D" id="2.60.40.10">
    <property type="entry name" value="Immunoglobulins"/>
    <property type="match status" value="1"/>
</dbReference>